<evidence type="ECO:0000256" key="1">
    <source>
        <dbReference type="ARBA" id="ARBA00023002"/>
    </source>
</evidence>
<dbReference type="Proteomes" id="UP000192656">
    <property type="component" value="Unassembled WGS sequence"/>
</dbReference>
<dbReference type="InterPro" id="IPR036188">
    <property type="entry name" value="FAD/NAD-bd_sf"/>
</dbReference>
<dbReference type="AlphaFoldDB" id="A0A1W2EIW6"/>
<feature type="domain" description="FAD dependent oxidoreductase" evidence="2">
    <location>
        <begin position="70"/>
        <end position="419"/>
    </location>
</feature>
<keyword evidence="4" id="KW-1185">Reference proteome</keyword>
<dbReference type="GO" id="GO:0016491">
    <property type="term" value="F:oxidoreductase activity"/>
    <property type="evidence" value="ECO:0007669"/>
    <property type="project" value="UniProtKB-KW"/>
</dbReference>
<dbReference type="OrthoDB" id="9806601at2"/>
<organism evidence="3 4">
    <name type="scientific">Fulvimarina manganoxydans</name>
    <dbReference type="NCBI Taxonomy" id="937218"/>
    <lineage>
        <taxon>Bacteria</taxon>
        <taxon>Pseudomonadati</taxon>
        <taxon>Pseudomonadota</taxon>
        <taxon>Alphaproteobacteria</taxon>
        <taxon>Hyphomicrobiales</taxon>
        <taxon>Aurantimonadaceae</taxon>
        <taxon>Fulvimarina</taxon>
    </lineage>
</organism>
<reference evidence="3 4" key="1">
    <citation type="submission" date="2017-04" db="EMBL/GenBank/DDBJ databases">
        <authorList>
            <person name="Afonso C.L."/>
            <person name="Miller P.J."/>
            <person name="Scott M.A."/>
            <person name="Spackman E."/>
            <person name="Goraichik I."/>
            <person name="Dimitrov K.M."/>
            <person name="Suarez D.L."/>
            <person name="Swayne D.E."/>
        </authorList>
    </citation>
    <scope>NUCLEOTIDE SEQUENCE [LARGE SCALE GENOMIC DNA]</scope>
    <source>
        <strain evidence="3 4">CGMCC 1.10972</strain>
    </source>
</reference>
<keyword evidence="1" id="KW-0560">Oxidoreductase</keyword>
<gene>
    <name evidence="3" type="ORF">SAMN06297251_12648</name>
</gene>
<dbReference type="InterPro" id="IPR006076">
    <property type="entry name" value="FAD-dep_OxRdtase"/>
</dbReference>
<dbReference type="STRING" id="937218.SAMN06297251_12648"/>
<protein>
    <submittedName>
        <fullName evidence="3">Gamma-glutamylputrescine oxidase</fullName>
    </submittedName>
</protein>
<dbReference type="PANTHER" id="PTHR13847:SF281">
    <property type="entry name" value="FAD DEPENDENT OXIDOREDUCTASE DOMAIN-CONTAINING PROTEIN"/>
    <property type="match status" value="1"/>
</dbReference>
<dbReference type="SUPFAM" id="SSF51905">
    <property type="entry name" value="FAD/NAD(P)-binding domain"/>
    <property type="match status" value="1"/>
</dbReference>
<name>A0A1W2EIW6_9HYPH</name>
<sequence length="462" mass="50488">MRPGRVACHSNLLFVVSRDPRSRSTSWRLTLASVSTVPPYQSPIAPGRSYYEDTVERPAYPPLEGALSVDVAIVGGGFTGLSAAVHLARSGASVVVLEAHRFGDGASGRNGGQMGTGQRLWPLELEAEYGPDKAKRLFKLGEEAKAHLFDFVEANGLDVDLGRGQLSIAHKARYLDEYQRTAEVLAERYDYPHARYMDAAETAERVGSARYFGGMRDTGTGHLNPMKLVVATARLAAESGAALHEGTKVERFEERGDRSVVVTERGEISAGHVLVATNAYGHDLAPAVDAHVMPIGSFIGATEPLGDETVLPGGEACDDSRFVVRYFRKSADNRLLFGGREAYTSAAGDITRHIRTQIAEVYPRLKDVRLTHAWGGNVAITMKRMPYVRRLSPTMTTIGGYSGHGVLLSNFAGRLFAERFAGNRDRLAELEDLDIPAFPGGKRLRFPLMVLAMTYFSLRDRF</sequence>
<dbReference type="Gene3D" id="3.30.9.10">
    <property type="entry name" value="D-Amino Acid Oxidase, subunit A, domain 2"/>
    <property type="match status" value="1"/>
</dbReference>
<accession>A0A1W2EIW6</accession>
<proteinExistence type="predicted"/>
<dbReference type="Pfam" id="PF01266">
    <property type="entry name" value="DAO"/>
    <property type="match status" value="1"/>
</dbReference>
<evidence type="ECO:0000259" key="2">
    <source>
        <dbReference type="Pfam" id="PF01266"/>
    </source>
</evidence>
<dbReference type="PANTHER" id="PTHR13847">
    <property type="entry name" value="SARCOSINE DEHYDROGENASE-RELATED"/>
    <property type="match status" value="1"/>
</dbReference>
<dbReference type="EMBL" id="FWXR01000026">
    <property type="protein sequence ID" value="SMD09660.1"/>
    <property type="molecule type" value="Genomic_DNA"/>
</dbReference>
<evidence type="ECO:0000313" key="3">
    <source>
        <dbReference type="EMBL" id="SMD09660.1"/>
    </source>
</evidence>
<dbReference type="Gene3D" id="3.50.50.60">
    <property type="entry name" value="FAD/NAD(P)-binding domain"/>
    <property type="match status" value="1"/>
</dbReference>
<dbReference type="GO" id="GO:0005737">
    <property type="term" value="C:cytoplasm"/>
    <property type="evidence" value="ECO:0007669"/>
    <property type="project" value="TreeGrafter"/>
</dbReference>
<evidence type="ECO:0000313" key="4">
    <source>
        <dbReference type="Proteomes" id="UP000192656"/>
    </source>
</evidence>